<evidence type="ECO:0000256" key="6">
    <source>
        <dbReference type="ARBA" id="ARBA00022741"/>
    </source>
</evidence>
<dbReference type="GO" id="GO:0061710">
    <property type="term" value="F:L-threonylcarbamoyladenylate synthase"/>
    <property type="evidence" value="ECO:0007669"/>
    <property type="project" value="UniProtKB-EC"/>
</dbReference>
<keyword evidence="6 9" id="KW-0547">Nucleotide-binding</keyword>
<comment type="caution">
    <text evidence="11">The sequence shown here is derived from an EMBL/GenBank/DDBJ whole genome shotgun (WGS) entry which is preliminary data.</text>
</comment>
<sequence>MLELDLHNVVPALKAGGVIAYPTEAVWGLGCDPSNQAAVMKLLALKQRPIEKGMILVAANPAQLDGWVQLDALADERRQAVLDSWPGANTWIAPAGPHAPRWITGEHTGIAVRVSAHPLVQALCEAWGGPLVSTSANLAGEPPARAREQLDPTLLAQLDGLLDGTTGGLSQPTRIRVAATGEVLRD</sequence>
<dbReference type="PANTHER" id="PTHR17490:SF18">
    <property type="entry name" value="THREONYLCARBAMOYL-AMP SYNTHASE"/>
    <property type="match status" value="1"/>
</dbReference>
<dbReference type="EC" id="2.7.7.87" evidence="9"/>
<comment type="catalytic activity">
    <reaction evidence="8 9">
        <text>L-threonine + hydrogencarbonate + ATP = L-threonylcarbamoyladenylate + diphosphate + H2O</text>
        <dbReference type="Rhea" id="RHEA:36407"/>
        <dbReference type="ChEBI" id="CHEBI:15377"/>
        <dbReference type="ChEBI" id="CHEBI:17544"/>
        <dbReference type="ChEBI" id="CHEBI:30616"/>
        <dbReference type="ChEBI" id="CHEBI:33019"/>
        <dbReference type="ChEBI" id="CHEBI:57926"/>
        <dbReference type="ChEBI" id="CHEBI:73682"/>
        <dbReference type="EC" id="2.7.7.87"/>
    </reaction>
</comment>
<keyword evidence="4 9" id="KW-0819">tRNA processing</keyword>
<dbReference type="InterPro" id="IPR023535">
    <property type="entry name" value="TC-AMP_synthase"/>
</dbReference>
<dbReference type="PANTHER" id="PTHR17490">
    <property type="entry name" value="SUA5"/>
    <property type="match status" value="1"/>
</dbReference>
<proteinExistence type="inferred from homology"/>
<keyword evidence="2 9" id="KW-0963">Cytoplasm</keyword>
<dbReference type="SUPFAM" id="SSF55821">
    <property type="entry name" value="YrdC/RibB"/>
    <property type="match status" value="1"/>
</dbReference>
<dbReference type="Proteomes" id="UP000051863">
    <property type="component" value="Unassembled WGS sequence"/>
</dbReference>
<evidence type="ECO:0000313" key="12">
    <source>
        <dbReference type="Proteomes" id="UP000051863"/>
    </source>
</evidence>
<organism evidence="11 12">
    <name type="scientific">Stenotrophomonas terrae</name>
    <dbReference type="NCBI Taxonomy" id="405446"/>
    <lineage>
        <taxon>Bacteria</taxon>
        <taxon>Pseudomonadati</taxon>
        <taxon>Pseudomonadota</taxon>
        <taxon>Gammaproteobacteria</taxon>
        <taxon>Lysobacterales</taxon>
        <taxon>Lysobacteraceae</taxon>
        <taxon>Stenotrophomonas</taxon>
    </lineage>
</organism>
<evidence type="ECO:0000256" key="2">
    <source>
        <dbReference type="ARBA" id="ARBA00022490"/>
    </source>
</evidence>
<keyword evidence="12" id="KW-1185">Reference proteome</keyword>
<evidence type="ECO:0000259" key="10">
    <source>
        <dbReference type="PROSITE" id="PS51163"/>
    </source>
</evidence>
<dbReference type="RefSeq" id="WP_057629557.1">
    <property type="nucleotide sequence ID" value="NZ_LDJJ01000051.1"/>
</dbReference>
<comment type="function">
    <text evidence="9">Required for the formation of a threonylcarbamoyl group on adenosine at position 37 (t(6)A37) in tRNAs that read codons beginning with adenine. Catalyzes the conversion of L-threonine, HCO(3)(-)/CO(2) and ATP to give threonylcarbamoyl-AMP (TC-AMP) as the acyladenylate intermediate, with the release of diphosphate.</text>
</comment>
<reference evidence="11 12" key="1">
    <citation type="submission" date="2015-05" db="EMBL/GenBank/DDBJ databases">
        <title>Genome sequencing and analysis of members of genus Stenotrophomonas.</title>
        <authorList>
            <person name="Patil P.P."/>
            <person name="Midha S."/>
            <person name="Patil P.B."/>
        </authorList>
    </citation>
    <scope>NUCLEOTIDE SEQUENCE [LARGE SCALE GENOMIC DNA]</scope>
    <source>
        <strain evidence="11 12">DSM 18941</strain>
    </source>
</reference>
<evidence type="ECO:0000313" key="11">
    <source>
        <dbReference type="EMBL" id="KRG65860.1"/>
    </source>
</evidence>
<dbReference type="PATRIC" id="fig|405446.3.peg.2724"/>
<keyword evidence="7 9" id="KW-0067">ATP-binding</keyword>
<comment type="similarity">
    <text evidence="9">Belongs to the SUA5 family. TsaC subfamily.</text>
</comment>
<feature type="domain" description="YrdC-like" evidence="10">
    <location>
        <begin position="3"/>
        <end position="186"/>
    </location>
</feature>
<dbReference type="InterPro" id="IPR006070">
    <property type="entry name" value="Sua5-like_dom"/>
</dbReference>
<dbReference type="Gene3D" id="3.90.870.10">
    <property type="entry name" value="DHBP synthase"/>
    <property type="match status" value="1"/>
</dbReference>
<dbReference type="GO" id="GO:0003725">
    <property type="term" value="F:double-stranded RNA binding"/>
    <property type="evidence" value="ECO:0007669"/>
    <property type="project" value="InterPro"/>
</dbReference>
<dbReference type="PROSITE" id="PS51163">
    <property type="entry name" value="YRDC"/>
    <property type="match status" value="1"/>
</dbReference>
<dbReference type="InterPro" id="IPR017945">
    <property type="entry name" value="DHBP_synth_RibB-like_a/b_dom"/>
</dbReference>
<dbReference type="OrthoDB" id="9814580at2"/>
<dbReference type="GO" id="GO:0002949">
    <property type="term" value="P:tRNA threonylcarbamoyladenosine modification"/>
    <property type="evidence" value="ECO:0007669"/>
    <property type="project" value="UniProtKB-UniRule"/>
</dbReference>
<dbReference type="GO" id="GO:0005524">
    <property type="term" value="F:ATP binding"/>
    <property type="evidence" value="ECO:0007669"/>
    <property type="project" value="UniProtKB-UniRule"/>
</dbReference>
<keyword evidence="3 9" id="KW-0808">Transferase</keyword>
<name>A0A0R0CJV6_9GAMM</name>
<comment type="subcellular location">
    <subcellularLocation>
        <location evidence="1 9">Cytoplasm</location>
    </subcellularLocation>
</comment>
<dbReference type="AlphaFoldDB" id="A0A0R0CJV6"/>
<dbReference type="GO" id="GO:0000049">
    <property type="term" value="F:tRNA binding"/>
    <property type="evidence" value="ECO:0007669"/>
    <property type="project" value="TreeGrafter"/>
</dbReference>
<evidence type="ECO:0000256" key="8">
    <source>
        <dbReference type="ARBA" id="ARBA00048366"/>
    </source>
</evidence>
<dbReference type="FunFam" id="3.90.870.10:FF:000004">
    <property type="entry name" value="Threonylcarbamoyl-AMP synthase"/>
    <property type="match status" value="1"/>
</dbReference>
<dbReference type="HAMAP" id="MF_01852">
    <property type="entry name" value="TsaC"/>
    <property type="match status" value="1"/>
</dbReference>
<evidence type="ECO:0000256" key="5">
    <source>
        <dbReference type="ARBA" id="ARBA00022695"/>
    </source>
</evidence>
<evidence type="ECO:0000256" key="7">
    <source>
        <dbReference type="ARBA" id="ARBA00022840"/>
    </source>
</evidence>
<accession>A0A0R0CJV6</accession>
<evidence type="ECO:0000256" key="4">
    <source>
        <dbReference type="ARBA" id="ARBA00022694"/>
    </source>
</evidence>
<dbReference type="GO" id="GO:0005737">
    <property type="term" value="C:cytoplasm"/>
    <property type="evidence" value="ECO:0007669"/>
    <property type="project" value="UniProtKB-SubCell"/>
</dbReference>
<evidence type="ECO:0000256" key="3">
    <source>
        <dbReference type="ARBA" id="ARBA00022679"/>
    </source>
</evidence>
<dbReference type="GO" id="GO:0006450">
    <property type="term" value="P:regulation of translational fidelity"/>
    <property type="evidence" value="ECO:0007669"/>
    <property type="project" value="TreeGrafter"/>
</dbReference>
<keyword evidence="5 9" id="KW-0548">Nucleotidyltransferase</keyword>
<gene>
    <name evidence="9" type="primary">tsaC</name>
    <name evidence="11" type="ORF">ABB27_14875</name>
</gene>
<dbReference type="InterPro" id="IPR050156">
    <property type="entry name" value="TC-AMP_synthase_SUA5"/>
</dbReference>
<dbReference type="Pfam" id="PF01300">
    <property type="entry name" value="Sua5_yciO_yrdC"/>
    <property type="match status" value="1"/>
</dbReference>
<evidence type="ECO:0000256" key="1">
    <source>
        <dbReference type="ARBA" id="ARBA00004496"/>
    </source>
</evidence>
<dbReference type="EMBL" id="LDJJ01000051">
    <property type="protein sequence ID" value="KRG65860.1"/>
    <property type="molecule type" value="Genomic_DNA"/>
</dbReference>
<evidence type="ECO:0000256" key="9">
    <source>
        <dbReference type="HAMAP-Rule" id="MF_01852"/>
    </source>
</evidence>
<protein>
    <recommendedName>
        <fullName evidence="9">Threonylcarbamoyl-AMP synthase</fullName>
        <shortName evidence="9">TC-AMP synthase</shortName>
        <ecNumber evidence="9">2.7.7.87</ecNumber>
    </recommendedName>
    <alternativeName>
        <fullName evidence="9">L-threonylcarbamoyladenylate synthase</fullName>
    </alternativeName>
    <alternativeName>
        <fullName evidence="9">t(6)A37 threonylcarbamoyladenosine biosynthesis protein TsaC</fullName>
    </alternativeName>
    <alternativeName>
        <fullName evidence="9">tRNA threonylcarbamoyladenosine biosynthesis protein TsaC</fullName>
    </alternativeName>
</protein>